<evidence type="ECO:0000313" key="2">
    <source>
        <dbReference type="EMBL" id="EFP04107.1"/>
    </source>
</evidence>
<dbReference type="EMBL" id="DS268452">
    <property type="protein sequence ID" value="EFP04107.1"/>
    <property type="molecule type" value="Genomic_DNA"/>
</dbReference>
<reference evidence="2" key="1">
    <citation type="submission" date="2007-07" db="EMBL/GenBank/DDBJ databases">
        <title>PCAP assembly of the Caenorhabditis remanei genome.</title>
        <authorList>
            <consortium name="The Caenorhabditis remanei Sequencing Consortium"/>
            <person name="Wilson R.K."/>
        </authorList>
    </citation>
    <scope>NUCLEOTIDE SEQUENCE [LARGE SCALE GENOMIC DNA]</scope>
    <source>
        <strain evidence="2">PB4641</strain>
    </source>
</reference>
<dbReference type="AlphaFoldDB" id="E3MKJ5"/>
<dbReference type="Proteomes" id="UP000008281">
    <property type="component" value="Unassembled WGS sequence"/>
</dbReference>
<evidence type="ECO:0000256" key="1">
    <source>
        <dbReference type="SAM" id="MobiDB-lite"/>
    </source>
</evidence>
<evidence type="ECO:0000313" key="3">
    <source>
        <dbReference type="Proteomes" id="UP000008281"/>
    </source>
</evidence>
<dbReference type="KEGG" id="crq:GCK72_023109"/>
<feature type="region of interest" description="Disordered" evidence="1">
    <location>
        <begin position="205"/>
        <end position="225"/>
    </location>
</feature>
<dbReference type="HOGENOM" id="CLU_1001988_0_0_1"/>
<feature type="region of interest" description="Disordered" evidence="1">
    <location>
        <begin position="238"/>
        <end position="258"/>
    </location>
</feature>
<protein>
    <submittedName>
        <fullName evidence="2">Uncharacterized protein</fullName>
    </submittedName>
</protein>
<name>E3MKJ5_CAERE</name>
<accession>E3MKJ5</accession>
<sequence>MDCNLADEVADAANIAFRASESALDVSKVASIVAKRFLFPNIDVAAAETKAFGDAARSAGELALDYLVALMISSDITMNDVAIDAVQASIKSAYAASIAAIAIAGKTLEKLDTITDRIAESLEDEDGLEMMAGDENFDLASEDEPVLSSNQTVTSGTVSPFEAQLQNRVVKRQTGVLKLASRVVNSVSNVFWFKSKRSQTLRKAIDTSPDQGIGSLEEYDGASPGTKKKLAKAINYEQETPISGGSPSTGSSPEYSSEGRQVFSASCADIHFVKESWV</sequence>
<dbReference type="GeneID" id="9818381"/>
<feature type="compositionally biased region" description="Low complexity" evidence="1">
    <location>
        <begin position="239"/>
        <end position="258"/>
    </location>
</feature>
<organism evidence="3">
    <name type="scientific">Caenorhabditis remanei</name>
    <name type="common">Caenorhabditis vulgaris</name>
    <dbReference type="NCBI Taxonomy" id="31234"/>
    <lineage>
        <taxon>Eukaryota</taxon>
        <taxon>Metazoa</taxon>
        <taxon>Ecdysozoa</taxon>
        <taxon>Nematoda</taxon>
        <taxon>Chromadorea</taxon>
        <taxon>Rhabditida</taxon>
        <taxon>Rhabditina</taxon>
        <taxon>Rhabditomorpha</taxon>
        <taxon>Rhabditoidea</taxon>
        <taxon>Rhabditidae</taxon>
        <taxon>Peloderinae</taxon>
        <taxon>Caenorhabditis</taxon>
    </lineage>
</organism>
<dbReference type="CTD" id="9818381"/>
<proteinExistence type="predicted"/>
<keyword evidence="3" id="KW-1185">Reference proteome</keyword>
<dbReference type="RefSeq" id="XP_003103364.2">
    <property type="nucleotide sequence ID" value="XM_003103316.2"/>
</dbReference>
<gene>
    <name evidence="2" type="ORF">CRE_27691</name>
</gene>